<evidence type="ECO:0000256" key="2">
    <source>
        <dbReference type="ARBA" id="ARBA00023026"/>
    </source>
</evidence>
<dbReference type="SUPFAM" id="SSF52096">
    <property type="entry name" value="ClpP/crotonase"/>
    <property type="match status" value="1"/>
</dbReference>
<dbReference type="RefSeq" id="XP_033674627.1">
    <property type="nucleotide sequence ID" value="XM_033814980.1"/>
</dbReference>
<evidence type="ECO:0000313" key="3">
    <source>
        <dbReference type="EMBL" id="KAF2173738.1"/>
    </source>
</evidence>
<reference evidence="3" key="1">
    <citation type="journal article" date="2020" name="Stud. Mycol.">
        <title>101 Dothideomycetes genomes: a test case for predicting lifestyles and emergence of pathogens.</title>
        <authorList>
            <person name="Haridas S."/>
            <person name="Albert R."/>
            <person name="Binder M."/>
            <person name="Bloem J."/>
            <person name="Labutti K."/>
            <person name="Salamov A."/>
            <person name="Andreopoulos B."/>
            <person name="Baker S."/>
            <person name="Barry K."/>
            <person name="Bills G."/>
            <person name="Bluhm B."/>
            <person name="Cannon C."/>
            <person name="Castanera R."/>
            <person name="Culley D."/>
            <person name="Daum C."/>
            <person name="Ezra D."/>
            <person name="Gonzalez J."/>
            <person name="Henrissat B."/>
            <person name="Kuo A."/>
            <person name="Liang C."/>
            <person name="Lipzen A."/>
            <person name="Lutzoni F."/>
            <person name="Magnuson J."/>
            <person name="Mondo S."/>
            <person name="Nolan M."/>
            <person name="Ohm R."/>
            <person name="Pangilinan J."/>
            <person name="Park H.-J."/>
            <person name="Ramirez L."/>
            <person name="Alfaro M."/>
            <person name="Sun H."/>
            <person name="Tritt A."/>
            <person name="Yoshinaga Y."/>
            <person name="Zwiers L.-H."/>
            <person name="Turgeon B."/>
            <person name="Goodwin S."/>
            <person name="Spatafora J."/>
            <person name="Crous P."/>
            <person name="Grigoriev I."/>
        </authorList>
    </citation>
    <scope>NUCLEOTIDE SEQUENCE</scope>
    <source>
        <strain evidence="3">ATCC 36951</strain>
    </source>
</reference>
<dbReference type="OrthoDB" id="2018133at2759"/>
<organism evidence="3 4">
    <name type="scientific">Zasmidium cellare ATCC 36951</name>
    <dbReference type="NCBI Taxonomy" id="1080233"/>
    <lineage>
        <taxon>Eukaryota</taxon>
        <taxon>Fungi</taxon>
        <taxon>Dikarya</taxon>
        <taxon>Ascomycota</taxon>
        <taxon>Pezizomycotina</taxon>
        <taxon>Dothideomycetes</taxon>
        <taxon>Dothideomycetidae</taxon>
        <taxon>Mycosphaerellales</taxon>
        <taxon>Mycosphaerellaceae</taxon>
        <taxon>Zasmidium</taxon>
    </lineage>
</organism>
<name>A0A6A6D5P3_ZASCE</name>
<dbReference type="PANTHER" id="PTHR43684">
    <property type="match status" value="1"/>
</dbReference>
<dbReference type="Gene3D" id="1.10.12.10">
    <property type="entry name" value="Lyase 2-enoyl-coa Hydratase, Chain A, domain 2"/>
    <property type="match status" value="1"/>
</dbReference>
<dbReference type="Gene3D" id="3.90.226.10">
    <property type="entry name" value="2-enoyl-CoA Hydratase, Chain A, domain 1"/>
    <property type="match status" value="1"/>
</dbReference>
<evidence type="ECO:0000313" key="4">
    <source>
        <dbReference type="Proteomes" id="UP000799537"/>
    </source>
</evidence>
<proteinExistence type="inferred from homology"/>
<comment type="similarity">
    <text evidence="1">Belongs to the enoyl-CoA hydratase/isomerase family.</text>
</comment>
<sequence length="317" mass="35382">MPSIPRADPPLVDIPESYKSLPVQHIKISHYPEDAPTATPVIVVTLNRPKQRNAFTLQMMKDFELCYPMFDLDERVKAIVLTGSGDAFCAGADLDIGFNSGGERERLVDHRDSGGRLNLAIFRCRKPTIVALNGPAVGLGMTMTLAATIRIAHASSKYGFVFARRGITMESNSSYLLPRLIGYSNAMYLLSTGDVFRGDSKYLAQLFQEVIEDKQEVLNRALQLASNIAENVSVMASYLNRELMWRGPPSIEETHLLDSAVLYHMFANRDCAEGVKSFFEKRKPKFEATLEKDGPPFFPWWTEVDTGSRAKRAGPKL</sequence>
<dbReference type="InterPro" id="IPR029045">
    <property type="entry name" value="ClpP/crotonase-like_dom_sf"/>
</dbReference>
<keyword evidence="2" id="KW-0843">Virulence</keyword>
<keyword evidence="4" id="KW-1185">Reference proteome</keyword>
<dbReference type="InterPro" id="IPR051053">
    <property type="entry name" value="ECH/Chromodomain_protein"/>
</dbReference>
<gene>
    <name evidence="3" type="ORF">M409DRAFT_62013</name>
</gene>
<accession>A0A6A6D5P3</accession>
<dbReference type="InterPro" id="IPR001753">
    <property type="entry name" value="Enoyl-CoA_hydra/iso"/>
</dbReference>
<dbReference type="AlphaFoldDB" id="A0A6A6D5P3"/>
<dbReference type="InterPro" id="IPR014748">
    <property type="entry name" value="Enoyl-CoA_hydra_C"/>
</dbReference>
<dbReference type="CDD" id="cd06558">
    <property type="entry name" value="crotonase-like"/>
    <property type="match status" value="1"/>
</dbReference>
<dbReference type="Pfam" id="PF00378">
    <property type="entry name" value="ECH_1"/>
    <property type="match status" value="1"/>
</dbReference>
<dbReference type="EMBL" id="ML993579">
    <property type="protein sequence ID" value="KAF2173738.1"/>
    <property type="molecule type" value="Genomic_DNA"/>
</dbReference>
<dbReference type="GeneID" id="54568252"/>
<evidence type="ECO:0000256" key="1">
    <source>
        <dbReference type="ARBA" id="ARBA00005254"/>
    </source>
</evidence>
<protein>
    <submittedName>
        <fullName evidence="3">Uncharacterized protein</fullName>
    </submittedName>
</protein>
<dbReference type="Proteomes" id="UP000799537">
    <property type="component" value="Unassembled WGS sequence"/>
</dbReference>
<dbReference type="PANTHER" id="PTHR43684:SF4">
    <property type="entry name" value="ENOYL-COA HYDRATASE_ISOMERASE FAMILY PROTEIN (AFU_ORTHOLOGUE AFUA_1G01890)"/>
    <property type="match status" value="1"/>
</dbReference>